<dbReference type="GO" id="GO:0000774">
    <property type="term" value="F:adenyl-nucleotide exchange factor activity"/>
    <property type="evidence" value="ECO:0007669"/>
    <property type="project" value="InterPro"/>
</dbReference>
<evidence type="ECO:0000256" key="13">
    <source>
        <dbReference type="SAM" id="Coils"/>
    </source>
</evidence>
<comment type="subcellular location">
    <subcellularLocation>
        <location evidence="1 10">Cytoplasm</location>
    </subcellularLocation>
</comment>
<dbReference type="SUPFAM" id="SSF51064">
    <property type="entry name" value="Head domain of nucleotide exchange factor GrpE"/>
    <property type="match status" value="1"/>
</dbReference>
<dbReference type="PRINTS" id="PR00773">
    <property type="entry name" value="GRPEPROTEIN"/>
</dbReference>
<dbReference type="Pfam" id="PF01025">
    <property type="entry name" value="GrpE"/>
    <property type="match status" value="1"/>
</dbReference>
<dbReference type="GO" id="GO:0005829">
    <property type="term" value="C:cytosol"/>
    <property type="evidence" value="ECO:0007669"/>
    <property type="project" value="TreeGrafter"/>
</dbReference>
<dbReference type="InterPro" id="IPR000740">
    <property type="entry name" value="GrpE"/>
</dbReference>
<dbReference type="InterPro" id="IPR009012">
    <property type="entry name" value="GrpE_head"/>
</dbReference>
<comment type="subunit">
    <text evidence="3 10">Homodimer.</text>
</comment>
<evidence type="ECO:0000256" key="7">
    <source>
        <dbReference type="ARBA" id="ARBA00053401"/>
    </source>
</evidence>
<evidence type="ECO:0000256" key="3">
    <source>
        <dbReference type="ARBA" id="ARBA00011738"/>
    </source>
</evidence>
<comment type="similarity">
    <text evidence="2 10 12">Belongs to the GrpE family.</text>
</comment>
<evidence type="ECO:0000256" key="6">
    <source>
        <dbReference type="ARBA" id="ARBA00023186"/>
    </source>
</evidence>
<dbReference type="NCBIfam" id="NF010737">
    <property type="entry name" value="PRK14139.1"/>
    <property type="match status" value="1"/>
</dbReference>
<keyword evidence="4 10" id="KW-0963">Cytoplasm</keyword>
<evidence type="ECO:0000313" key="15">
    <source>
        <dbReference type="EMBL" id="GAN44201.1"/>
    </source>
</evidence>
<dbReference type="STRING" id="1475481.GCA_000953855_02417"/>
<dbReference type="HAMAP" id="MF_01151">
    <property type="entry name" value="GrpE"/>
    <property type="match status" value="1"/>
</dbReference>
<evidence type="ECO:0000256" key="9">
    <source>
        <dbReference type="ARBA" id="ARBA00076414"/>
    </source>
</evidence>
<dbReference type="GO" id="GO:0006457">
    <property type="term" value="P:protein folding"/>
    <property type="evidence" value="ECO:0007669"/>
    <property type="project" value="InterPro"/>
</dbReference>
<dbReference type="SUPFAM" id="SSF58014">
    <property type="entry name" value="Coiled-coil domain of nucleotide exchange factor GrpE"/>
    <property type="match status" value="1"/>
</dbReference>
<evidence type="ECO:0000256" key="2">
    <source>
        <dbReference type="ARBA" id="ARBA00009054"/>
    </source>
</evidence>
<evidence type="ECO:0000256" key="14">
    <source>
        <dbReference type="SAM" id="MobiDB-lite"/>
    </source>
</evidence>
<reference evidence="16" key="2">
    <citation type="submission" date="2015-08" db="EMBL/GenBank/DDBJ databases">
        <title>Complete DNA Sequence of Pseudomonas syringae pv. actinidiae, the Causal Agent of Kiwifruit Canker Disease.</title>
        <authorList>
            <person name="Rikkerink E.H.A."/>
            <person name="Fineran P.C."/>
        </authorList>
    </citation>
    <scope>NUCLEOTIDE SEQUENCE</scope>
    <source>
        <strain evidence="16">SkMP5</strain>
    </source>
</reference>
<dbReference type="GO" id="GO:0051082">
    <property type="term" value="F:unfolded protein binding"/>
    <property type="evidence" value="ECO:0007669"/>
    <property type="project" value="TreeGrafter"/>
</dbReference>
<dbReference type="PANTHER" id="PTHR21237:SF23">
    <property type="entry name" value="GRPE PROTEIN HOMOLOG, MITOCHONDRIAL"/>
    <property type="match status" value="1"/>
</dbReference>
<dbReference type="RefSeq" id="WP_062537611.1">
    <property type="nucleotide sequence ID" value="NZ_DF970239.1"/>
</dbReference>
<keyword evidence="13" id="KW-0175">Coiled coil</keyword>
<evidence type="ECO:0000313" key="17">
    <source>
        <dbReference type="Proteomes" id="UP000253740"/>
    </source>
</evidence>
<dbReference type="EMBL" id="DF952378">
    <property type="protein sequence ID" value="GAN44201.1"/>
    <property type="molecule type" value="Genomic_DNA"/>
</dbReference>
<evidence type="ECO:0000313" key="16">
    <source>
        <dbReference type="EMBL" id="GAP67054.1"/>
    </source>
</evidence>
<accession>A0A0K8QQ97</accession>
<keyword evidence="17" id="KW-1185">Reference proteome</keyword>
<evidence type="ECO:0000256" key="4">
    <source>
        <dbReference type="ARBA" id="ARBA00022490"/>
    </source>
</evidence>
<evidence type="ECO:0000256" key="8">
    <source>
        <dbReference type="ARBA" id="ARBA00072274"/>
    </source>
</evidence>
<dbReference type="PANTHER" id="PTHR21237">
    <property type="entry name" value="GRPE PROTEIN"/>
    <property type="match status" value="1"/>
</dbReference>
<name>A0A0K8QQ97_9GAMM</name>
<dbReference type="NCBIfam" id="NF010745">
    <property type="entry name" value="PRK14147.1"/>
    <property type="match status" value="1"/>
</dbReference>
<dbReference type="HOGENOM" id="CLU_057217_6_0_6"/>
<dbReference type="Proteomes" id="UP000253740">
    <property type="component" value="Unassembled WGS sequence"/>
</dbReference>
<dbReference type="GO" id="GO:0051087">
    <property type="term" value="F:protein-folding chaperone binding"/>
    <property type="evidence" value="ECO:0007669"/>
    <property type="project" value="InterPro"/>
</dbReference>
<dbReference type="FunFam" id="2.30.22.10:FF:000001">
    <property type="entry name" value="Protein GrpE"/>
    <property type="match status" value="1"/>
</dbReference>
<feature type="coiled-coil region" evidence="13">
    <location>
        <begin position="26"/>
        <end position="74"/>
    </location>
</feature>
<dbReference type="AlphaFoldDB" id="A0A0K8QQ97"/>
<dbReference type="EMBL" id="DF970239">
    <property type="protein sequence ID" value="GAP67054.1"/>
    <property type="molecule type" value="Genomic_DNA"/>
</dbReference>
<dbReference type="CDD" id="cd00446">
    <property type="entry name" value="GrpE"/>
    <property type="match status" value="1"/>
</dbReference>
<dbReference type="GO" id="GO:0042803">
    <property type="term" value="F:protein homodimerization activity"/>
    <property type="evidence" value="ECO:0007669"/>
    <property type="project" value="InterPro"/>
</dbReference>
<evidence type="ECO:0000256" key="12">
    <source>
        <dbReference type="RuleBase" id="RU004478"/>
    </source>
</evidence>
<organism evidence="16">
    <name type="scientific">Mizugakiibacter sediminis</name>
    <dbReference type="NCBI Taxonomy" id="1475481"/>
    <lineage>
        <taxon>Bacteria</taxon>
        <taxon>Pseudomonadati</taxon>
        <taxon>Pseudomonadota</taxon>
        <taxon>Gammaproteobacteria</taxon>
        <taxon>Lysobacterales</taxon>
        <taxon>Rhodanobacteraceae</taxon>
        <taxon>Mizugakiibacter</taxon>
    </lineage>
</organism>
<evidence type="ECO:0000256" key="1">
    <source>
        <dbReference type="ARBA" id="ARBA00004496"/>
    </source>
</evidence>
<dbReference type="NCBIfam" id="NF010738">
    <property type="entry name" value="PRK14140.1"/>
    <property type="match status" value="1"/>
</dbReference>
<comment type="function">
    <text evidence="7 10 11">Participates actively in the response to hyperosmotic and heat shock by preventing the aggregation of stress-denatured proteins, in association with DnaK and GrpE. It is the nucleotide exchange factor for DnaK and may function as a thermosensor. Unfolded proteins bind initially to DnaJ; upon interaction with the DnaJ-bound protein, DnaK hydrolyzes its bound ATP, resulting in the formation of a stable complex. GrpE releases ADP from DnaK; ATP binding to DnaK triggers the release of the substrate protein, thus completing the reaction cycle. Several rounds of ATP-dependent interactions between DnaJ, DnaK and GrpE are required for fully efficient folding.</text>
</comment>
<dbReference type="Gene3D" id="3.90.20.20">
    <property type="match status" value="1"/>
</dbReference>
<keyword evidence="5 10" id="KW-0346">Stress response</keyword>
<dbReference type="Gene3D" id="2.30.22.10">
    <property type="entry name" value="Head domain of nucleotide exchange factor GrpE"/>
    <property type="match status" value="1"/>
</dbReference>
<dbReference type="PROSITE" id="PS01071">
    <property type="entry name" value="GRPE"/>
    <property type="match status" value="1"/>
</dbReference>
<keyword evidence="6 10" id="KW-0143">Chaperone</keyword>
<feature type="region of interest" description="Disordered" evidence="14">
    <location>
        <begin position="1"/>
        <end position="20"/>
    </location>
</feature>
<evidence type="ECO:0000256" key="10">
    <source>
        <dbReference type="HAMAP-Rule" id="MF_01151"/>
    </source>
</evidence>
<sequence>MEETKPTTPPEVDRASAAGDQVLADTDALVQKLGEYEAKLAEMRDTVLRERAEIENQRRRLQRDLEQARRFANERLLSDLLPVCDSLERGLAAEGADAAALREGMELTLKALVKVAESNGLKAVDPLGQAFDPELHQAMSMVDGNGQAPGTVVAVLQKGYVLNDRLLRPALVAVAKTPEGA</sequence>
<reference evidence="15" key="1">
    <citation type="submission" date="2015-03" db="EMBL/GenBank/DDBJ databases">
        <title>Draft genome sequence of Mizugakiibacter sediminis skMP5.</title>
        <authorList>
            <person name="Watanabe T."/>
            <person name="Kojima H."/>
            <person name="Fukui M."/>
        </authorList>
    </citation>
    <scope>NUCLEOTIDE SEQUENCE</scope>
    <source>
        <strain evidence="15">SkMP5</strain>
    </source>
</reference>
<dbReference type="OrthoDB" id="9789811at2"/>
<proteinExistence type="inferred from homology"/>
<dbReference type="NCBIfam" id="NF010748">
    <property type="entry name" value="PRK14150.1"/>
    <property type="match status" value="1"/>
</dbReference>
<gene>
    <name evidence="10" type="primary">grpE</name>
    <name evidence="15" type="ORF">MBSD_0722</name>
    <name evidence="16" type="ORF">MBSD_n2370</name>
</gene>
<dbReference type="InterPro" id="IPR013805">
    <property type="entry name" value="GrpE_CC"/>
</dbReference>
<evidence type="ECO:0000256" key="11">
    <source>
        <dbReference type="RuleBase" id="RU000639"/>
    </source>
</evidence>
<evidence type="ECO:0000256" key="5">
    <source>
        <dbReference type="ARBA" id="ARBA00023016"/>
    </source>
</evidence>
<protein>
    <recommendedName>
        <fullName evidence="8 10">Protein GrpE</fullName>
    </recommendedName>
    <alternativeName>
        <fullName evidence="9 10">HSP-70 cofactor</fullName>
    </alternativeName>
</protein>